<dbReference type="EMBL" id="JAINUG010000010">
    <property type="protein sequence ID" value="KAJ8415028.1"/>
    <property type="molecule type" value="Genomic_DNA"/>
</dbReference>
<proteinExistence type="predicted"/>
<comment type="caution">
    <text evidence="2">The sequence shown here is derived from an EMBL/GenBank/DDBJ whole genome shotgun (WGS) entry which is preliminary data.</text>
</comment>
<name>A0AAD7T6E7_9TELE</name>
<reference evidence="2" key="1">
    <citation type="journal article" date="2023" name="Science">
        <title>Genome structures resolve the early diversification of teleost fishes.</title>
        <authorList>
            <person name="Parey E."/>
            <person name="Louis A."/>
            <person name="Montfort J."/>
            <person name="Bouchez O."/>
            <person name="Roques C."/>
            <person name="Iampietro C."/>
            <person name="Lluch J."/>
            <person name="Castinel A."/>
            <person name="Donnadieu C."/>
            <person name="Desvignes T."/>
            <person name="Floi Bucao C."/>
            <person name="Jouanno E."/>
            <person name="Wen M."/>
            <person name="Mejri S."/>
            <person name="Dirks R."/>
            <person name="Jansen H."/>
            <person name="Henkel C."/>
            <person name="Chen W.J."/>
            <person name="Zahm M."/>
            <person name="Cabau C."/>
            <person name="Klopp C."/>
            <person name="Thompson A.W."/>
            <person name="Robinson-Rechavi M."/>
            <person name="Braasch I."/>
            <person name="Lecointre G."/>
            <person name="Bobe J."/>
            <person name="Postlethwait J.H."/>
            <person name="Berthelot C."/>
            <person name="Roest Crollius H."/>
            <person name="Guiguen Y."/>
        </authorList>
    </citation>
    <scope>NUCLEOTIDE SEQUENCE</scope>
    <source>
        <strain evidence="2">NC1722</strain>
    </source>
</reference>
<accession>A0AAD7T6E7</accession>
<feature type="region of interest" description="Disordered" evidence="1">
    <location>
        <begin position="1"/>
        <end position="75"/>
    </location>
</feature>
<organism evidence="2 3">
    <name type="scientific">Aldrovandia affinis</name>
    <dbReference type="NCBI Taxonomy" id="143900"/>
    <lineage>
        <taxon>Eukaryota</taxon>
        <taxon>Metazoa</taxon>
        <taxon>Chordata</taxon>
        <taxon>Craniata</taxon>
        <taxon>Vertebrata</taxon>
        <taxon>Euteleostomi</taxon>
        <taxon>Actinopterygii</taxon>
        <taxon>Neopterygii</taxon>
        <taxon>Teleostei</taxon>
        <taxon>Notacanthiformes</taxon>
        <taxon>Halosauridae</taxon>
        <taxon>Aldrovandia</taxon>
    </lineage>
</organism>
<sequence length="75" mass="7828">MTTSGTTQAAEGEKGRLPLDRSALENDRDSRENGRQVIERSDKGHDGQLVRRPTAVGASTPGDPKAGGGLVVEVA</sequence>
<protein>
    <submittedName>
        <fullName evidence="2">Uncharacterized protein</fullName>
    </submittedName>
</protein>
<keyword evidence="3" id="KW-1185">Reference proteome</keyword>
<evidence type="ECO:0000313" key="2">
    <source>
        <dbReference type="EMBL" id="KAJ8415028.1"/>
    </source>
</evidence>
<dbReference type="Proteomes" id="UP001221898">
    <property type="component" value="Unassembled WGS sequence"/>
</dbReference>
<feature type="compositionally biased region" description="Basic and acidic residues" evidence="1">
    <location>
        <begin position="11"/>
        <end position="49"/>
    </location>
</feature>
<evidence type="ECO:0000313" key="3">
    <source>
        <dbReference type="Proteomes" id="UP001221898"/>
    </source>
</evidence>
<evidence type="ECO:0000256" key="1">
    <source>
        <dbReference type="SAM" id="MobiDB-lite"/>
    </source>
</evidence>
<dbReference type="AlphaFoldDB" id="A0AAD7T6E7"/>
<feature type="compositionally biased region" description="Gly residues" evidence="1">
    <location>
        <begin position="65"/>
        <end position="75"/>
    </location>
</feature>
<gene>
    <name evidence="2" type="ORF">AAFF_G00007260</name>
</gene>